<dbReference type="Proteomes" id="UP001244623">
    <property type="component" value="Unassembled WGS sequence"/>
</dbReference>
<sequence length="84" mass="10155">MDFSKAFVDGRLSADVFSEAYIELWRLERDNKNMLNYEFKTSENLSSIFCLADLYNPHDDREDYEFSEDKLRDEVRRLIYLNVE</sequence>
<gene>
    <name evidence="2" type="ORF">J2X94_001485</name>
</gene>
<accession>A0ABT9T7B8</accession>
<evidence type="ECO:0000313" key="2">
    <source>
        <dbReference type="EMBL" id="MDQ0019357.1"/>
    </source>
</evidence>
<dbReference type="InterPro" id="IPR036471">
    <property type="entry name" value="Colicin_D_sf"/>
</dbReference>
<proteinExistence type="predicted"/>
<reference evidence="2 3" key="1">
    <citation type="submission" date="2023-07" db="EMBL/GenBank/DDBJ databases">
        <title>Sorghum-associated microbial communities from plants grown in Nebraska, USA.</title>
        <authorList>
            <person name="Schachtman D."/>
        </authorList>
    </citation>
    <scope>NUCLEOTIDE SEQUENCE [LARGE SCALE GENOMIC DNA]</scope>
    <source>
        <strain evidence="2 3">CC49</strain>
    </source>
</reference>
<keyword evidence="3" id="KW-1185">Reference proteome</keyword>
<dbReference type="Pfam" id="PF09204">
    <property type="entry name" value="Colicin_immun"/>
    <property type="match status" value="1"/>
</dbReference>
<organism evidence="2 3">
    <name type="scientific">[Curtobacterium] plantarum</name>
    <dbReference type="NCBI Taxonomy" id="221276"/>
    <lineage>
        <taxon>Bacteria</taxon>
        <taxon>Pseudomonadati</taxon>
        <taxon>Pseudomonadota</taxon>
        <taxon>Gammaproteobacteria</taxon>
        <taxon>Enterobacterales</taxon>
        <taxon>Erwiniaceae</taxon>
        <taxon>Pantoea</taxon>
    </lineage>
</organism>
<name>A0ABT9T7B8_9GAMM</name>
<feature type="domain" description="Colicin D immunity protein" evidence="1">
    <location>
        <begin position="3"/>
        <end position="79"/>
    </location>
</feature>
<dbReference type="EMBL" id="JAUSSJ010000001">
    <property type="protein sequence ID" value="MDQ0019357.1"/>
    <property type="molecule type" value="Genomic_DNA"/>
</dbReference>
<dbReference type="InterPro" id="IPR015287">
    <property type="entry name" value="Colicin_D_immunity_dom"/>
</dbReference>
<dbReference type="Gene3D" id="1.20.120.650">
    <property type="entry name" value="Colicin D"/>
    <property type="match status" value="1"/>
</dbReference>
<protein>
    <recommendedName>
        <fullName evidence="1">Colicin D immunity protein domain-containing protein</fullName>
    </recommendedName>
</protein>
<evidence type="ECO:0000259" key="1">
    <source>
        <dbReference type="Pfam" id="PF09204"/>
    </source>
</evidence>
<comment type="caution">
    <text evidence="2">The sequence shown here is derived from an EMBL/GenBank/DDBJ whole genome shotgun (WGS) entry which is preliminary data.</text>
</comment>
<evidence type="ECO:0000313" key="3">
    <source>
        <dbReference type="Proteomes" id="UP001244623"/>
    </source>
</evidence>
<dbReference type="SUPFAM" id="SSF101125">
    <property type="entry name" value="Colicin D immunity protein"/>
    <property type="match status" value="1"/>
</dbReference>